<organism evidence="2 3">
    <name type="scientific">Endozoicomonas gorgoniicola</name>
    <dbReference type="NCBI Taxonomy" id="1234144"/>
    <lineage>
        <taxon>Bacteria</taxon>
        <taxon>Pseudomonadati</taxon>
        <taxon>Pseudomonadota</taxon>
        <taxon>Gammaproteobacteria</taxon>
        <taxon>Oceanospirillales</taxon>
        <taxon>Endozoicomonadaceae</taxon>
        <taxon>Endozoicomonas</taxon>
    </lineage>
</organism>
<comment type="caution">
    <text evidence="2">The sequence shown here is derived from an EMBL/GenBank/DDBJ whole genome shotgun (WGS) entry which is preliminary data.</text>
</comment>
<proteinExistence type="predicted"/>
<protein>
    <submittedName>
        <fullName evidence="2">Recombinase RecT</fullName>
    </submittedName>
</protein>
<name>A0ABT3MRW2_9GAMM</name>
<dbReference type="RefSeq" id="WP_262567084.1">
    <property type="nucleotide sequence ID" value="NZ_JAPFCC010000001.1"/>
</dbReference>
<evidence type="ECO:0000256" key="1">
    <source>
        <dbReference type="SAM" id="MobiDB-lite"/>
    </source>
</evidence>
<dbReference type="EMBL" id="JAPFCC010000001">
    <property type="protein sequence ID" value="MCW7552106.1"/>
    <property type="molecule type" value="Genomic_DNA"/>
</dbReference>
<feature type="region of interest" description="Disordered" evidence="1">
    <location>
        <begin position="220"/>
        <end position="273"/>
    </location>
</feature>
<evidence type="ECO:0000313" key="2">
    <source>
        <dbReference type="EMBL" id="MCW7552106.1"/>
    </source>
</evidence>
<feature type="compositionally biased region" description="Basic and acidic residues" evidence="1">
    <location>
        <begin position="255"/>
        <end position="273"/>
    </location>
</feature>
<accession>A0ABT3MRW2</accession>
<gene>
    <name evidence="2" type="ORF">NX722_05495</name>
</gene>
<evidence type="ECO:0000313" key="3">
    <source>
        <dbReference type="Proteomes" id="UP001209854"/>
    </source>
</evidence>
<dbReference type="Pfam" id="PF03837">
    <property type="entry name" value="RecT"/>
    <property type="match status" value="1"/>
</dbReference>
<keyword evidence="3" id="KW-1185">Reference proteome</keyword>
<reference evidence="2 3" key="1">
    <citation type="submission" date="2022-10" db="EMBL/GenBank/DDBJ databases">
        <title>High-quality genome sequences of two octocoral-associated bacteria, Endozoicomonas euniceicola EF212 and Endozoicomonas gorgoniicola PS125.</title>
        <authorList>
            <person name="Chiou Y.-J."/>
            <person name="Chen Y.-H."/>
        </authorList>
    </citation>
    <scope>NUCLEOTIDE SEQUENCE [LARGE SCALE GENOMIC DNA]</scope>
    <source>
        <strain evidence="2 3">PS125</strain>
    </source>
</reference>
<dbReference type="Proteomes" id="UP001209854">
    <property type="component" value="Unassembled WGS sequence"/>
</dbReference>
<sequence length="347" mass="38947">MNELASQQNVLGDLDTLDRITRFAELMASGRCTVPKELQNSPGDCLAISLQAAAWQMNPFSVAQKSHVIKGKIGYEAQLINAVITRHAPITGRPQFNYSEGWDRVLNKFKTVQGSNGSYTVPDWKPEDEKGLWCEVSATMVGESEPRVLRLMLSQAQPRLSTQWATDPKQQLSYATLKKWARLHCPDVMLGIYTPEELQNRTPVEKDVTPDSDLKARLKAQGESLAVRTDSHSPPARTENDLPDGEELTSTENTPIEHKQDTTQEDKEDDDRPSRLRQLLREQKQVPLPEVTEDDQTTLQLAVDSIASCKTVDELKECGKDLEGMIHPDLKDQAVKAYKQQMAVLQK</sequence>
<dbReference type="InterPro" id="IPR018330">
    <property type="entry name" value="RecT_fam"/>
</dbReference>